<accession>A0A9P5UGT1</accession>
<name>A0A9P5UGT1_9AGAR</name>
<dbReference type="AlphaFoldDB" id="A0A9P5UGT1"/>
<organism evidence="4 5">
    <name type="scientific">Rhodocollybia butyracea</name>
    <dbReference type="NCBI Taxonomy" id="206335"/>
    <lineage>
        <taxon>Eukaryota</taxon>
        <taxon>Fungi</taxon>
        <taxon>Dikarya</taxon>
        <taxon>Basidiomycota</taxon>
        <taxon>Agaricomycotina</taxon>
        <taxon>Agaricomycetes</taxon>
        <taxon>Agaricomycetidae</taxon>
        <taxon>Agaricales</taxon>
        <taxon>Marasmiineae</taxon>
        <taxon>Omphalotaceae</taxon>
        <taxon>Rhodocollybia</taxon>
    </lineage>
</organism>
<dbReference type="Gene3D" id="3.40.50.12660">
    <property type="match status" value="1"/>
</dbReference>
<evidence type="ECO:0000256" key="2">
    <source>
        <dbReference type="SAM" id="MobiDB-lite"/>
    </source>
</evidence>
<feature type="compositionally biased region" description="Polar residues" evidence="2">
    <location>
        <begin position="461"/>
        <end position="479"/>
    </location>
</feature>
<comment type="similarity">
    <text evidence="1">Belongs to the peptidase C14B family.</text>
</comment>
<reference evidence="4" key="1">
    <citation type="submission" date="2020-11" db="EMBL/GenBank/DDBJ databases">
        <authorList>
            <consortium name="DOE Joint Genome Institute"/>
            <person name="Ahrendt S."/>
            <person name="Riley R."/>
            <person name="Andreopoulos W."/>
            <person name="Labutti K."/>
            <person name="Pangilinan J."/>
            <person name="Ruiz-Duenas F.J."/>
            <person name="Barrasa J.M."/>
            <person name="Sanchez-Garcia M."/>
            <person name="Camarero S."/>
            <person name="Miyauchi S."/>
            <person name="Serrano A."/>
            <person name="Linde D."/>
            <person name="Babiker R."/>
            <person name="Drula E."/>
            <person name="Ayuso-Fernandez I."/>
            <person name="Pacheco R."/>
            <person name="Padilla G."/>
            <person name="Ferreira P."/>
            <person name="Barriuso J."/>
            <person name="Kellner H."/>
            <person name="Castanera R."/>
            <person name="Alfaro M."/>
            <person name="Ramirez L."/>
            <person name="Pisabarro A.G."/>
            <person name="Kuo A."/>
            <person name="Tritt A."/>
            <person name="Lipzen A."/>
            <person name="He G."/>
            <person name="Yan M."/>
            <person name="Ng V."/>
            <person name="Cullen D."/>
            <person name="Martin F."/>
            <person name="Rosso M.-N."/>
            <person name="Henrissat B."/>
            <person name="Hibbett D."/>
            <person name="Martinez A.T."/>
            <person name="Grigoriev I.V."/>
        </authorList>
    </citation>
    <scope>NUCLEOTIDE SEQUENCE</scope>
    <source>
        <strain evidence="4">AH 40177</strain>
    </source>
</reference>
<keyword evidence="5" id="KW-1185">Reference proteome</keyword>
<gene>
    <name evidence="4" type="ORF">BDP27DRAFT_1310121</name>
</gene>
<dbReference type="Pfam" id="PF00656">
    <property type="entry name" value="Peptidase_C14"/>
    <property type="match status" value="1"/>
</dbReference>
<proteinExistence type="inferred from homology"/>
<feature type="compositionally biased region" description="Low complexity" evidence="2">
    <location>
        <begin position="266"/>
        <end position="276"/>
    </location>
</feature>
<evidence type="ECO:0000313" key="5">
    <source>
        <dbReference type="Proteomes" id="UP000772434"/>
    </source>
</evidence>
<dbReference type="GO" id="GO:0006508">
    <property type="term" value="P:proteolysis"/>
    <property type="evidence" value="ECO:0007669"/>
    <property type="project" value="InterPro"/>
</dbReference>
<comment type="caution">
    <text evidence="4">The sequence shown here is derived from an EMBL/GenBank/DDBJ whole genome shotgun (WGS) entry which is preliminary data.</text>
</comment>
<dbReference type="PANTHER" id="PTHR48104:SF30">
    <property type="entry name" value="METACASPASE-1"/>
    <property type="match status" value="1"/>
</dbReference>
<dbReference type="Proteomes" id="UP000772434">
    <property type="component" value="Unassembled WGS sequence"/>
</dbReference>
<dbReference type="EMBL" id="JADNRY010000001">
    <property type="protein sequence ID" value="KAF9078751.1"/>
    <property type="molecule type" value="Genomic_DNA"/>
</dbReference>
<feature type="compositionally biased region" description="Basic and acidic residues" evidence="2">
    <location>
        <begin position="447"/>
        <end position="460"/>
    </location>
</feature>
<evidence type="ECO:0000259" key="3">
    <source>
        <dbReference type="Pfam" id="PF00656"/>
    </source>
</evidence>
<evidence type="ECO:0000313" key="4">
    <source>
        <dbReference type="EMBL" id="KAF9078751.1"/>
    </source>
</evidence>
<feature type="domain" description="Peptidase C14 caspase" evidence="3">
    <location>
        <begin position="32"/>
        <end position="428"/>
    </location>
</feature>
<evidence type="ECO:0000256" key="1">
    <source>
        <dbReference type="ARBA" id="ARBA00009005"/>
    </source>
</evidence>
<feature type="region of interest" description="Disordered" evidence="2">
    <location>
        <begin position="226"/>
        <end position="276"/>
    </location>
</feature>
<dbReference type="OrthoDB" id="3223806at2759"/>
<feature type="region of interest" description="Disordered" evidence="2">
    <location>
        <begin position="447"/>
        <end position="489"/>
    </location>
</feature>
<sequence>MKIIRHPKRQHNLAHPLRLSTNPTDVIISPPRKKALLIGINTTLMEGGRRKSDLKMPHEDVRRMKALLIDTYQYHPNDVITLIDSDDPKQPWPTMVNIRAEMKNLVADARRGDRFFFHYSGHVVQKDNLDGSEEDGKDECLVPCDSDGERNIIMDDDLRDILVDRLPRGCQLVAVLDSCHSGSLLDLEHDKCNRVWTPWVSKGRRKSDPIRNDVRRHNALVVYQNTRISGDRVKQRKTTLHPSPSSPLAHRELSQEVPTRPDTLNTSTSPFISPTSTFTQKKLTRALTKLDLNATKSINTLRKSPTWTSSSGQQLVNRSRSLKTIKSQFAPWLDVDQVDENRDICDSPVQQFCDGQCRHNPRAMSPASPRSPETLDIISLASCKDSQEAWEDSEGHSMSQMLVEILKQDPHPTLKDLMVTVSHRLHDAAVMAHSQTKLYKKRVVQFREKHPEKSKARSDGDTSGLNLNDFQDPQLSSRRPLNMDRRWKV</sequence>
<dbReference type="InterPro" id="IPR050452">
    <property type="entry name" value="Metacaspase"/>
</dbReference>
<dbReference type="InterPro" id="IPR011600">
    <property type="entry name" value="Pept_C14_caspase"/>
</dbReference>
<dbReference type="PANTHER" id="PTHR48104">
    <property type="entry name" value="METACASPASE-4"/>
    <property type="match status" value="1"/>
</dbReference>
<protein>
    <submittedName>
        <fullName evidence="4">Caspase domain-containing protein</fullName>
    </submittedName>
</protein>
<dbReference type="GO" id="GO:0005737">
    <property type="term" value="C:cytoplasm"/>
    <property type="evidence" value="ECO:0007669"/>
    <property type="project" value="TreeGrafter"/>
</dbReference>
<dbReference type="GO" id="GO:0004197">
    <property type="term" value="F:cysteine-type endopeptidase activity"/>
    <property type="evidence" value="ECO:0007669"/>
    <property type="project" value="InterPro"/>
</dbReference>